<proteinExistence type="predicted"/>
<evidence type="ECO:0000313" key="3">
    <source>
        <dbReference type="Proteomes" id="UP000277191"/>
    </source>
</evidence>
<evidence type="ECO:0000259" key="1">
    <source>
        <dbReference type="Pfam" id="PF15570"/>
    </source>
</evidence>
<reference evidence="2 3" key="1">
    <citation type="submission" date="2018-12" db="EMBL/GenBank/DDBJ databases">
        <title>Cadmium resistance mechanism in endophytic bacteria Burkholderia cenocepacia YG-3.</title>
        <authorList>
            <person name="Zhang X."/>
            <person name="Wang X."/>
            <person name="Zhu Y."/>
        </authorList>
    </citation>
    <scope>NUCLEOTIDE SEQUENCE [LARGE SCALE GENOMIC DNA]</scope>
    <source>
        <strain evidence="2 3">YG-3</strain>
    </source>
</reference>
<gene>
    <name evidence="2" type="ORF">D5R55_32105</name>
</gene>
<name>A0A3Q9FCP2_9BURK</name>
<evidence type="ECO:0000313" key="2">
    <source>
        <dbReference type="EMBL" id="AZQ55477.1"/>
    </source>
</evidence>
<sequence length="229" mass="25990">MKYYALVERKGRGCPVGEMQGVVLDRFEENIKKISYGVMPWYAGRSGQGSIFPGEMFLISRDKLIAYDIRSSGAGPTFHIVSQGFFELLKDFSVPIKETQPIKIVNSKGRNIADKEYRIIIFDRNLYEDRNGVVGAGSTLVPNEYGGIFHIENISFKEGLERDFFKIKDITAEQDPIFCSERFFREAVKRNVVAGVEFSPVDEVNWVSTSSDNFLDFLASDSEPLLFIH</sequence>
<accession>A0A3Q9FCP2</accession>
<dbReference type="AlphaFoldDB" id="A0A3Q9FCP2"/>
<dbReference type="Pfam" id="PF15570">
    <property type="entry name" value="Imm43"/>
    <property type="match status" value="1"/>
</dbReference>
<dbReference type="InterPro" id="IPR029079">
    <property type="entry name" value="Imm43"/>
</dbReference>
<dbReference type="RefSeq" id="WP_126368692.1">
    <property type="nucleotide sequence ID" value="NZ_CP034547.1"/>
</dbReference>
<dbReference type="Proteomes" id="UP000277191">
    <property type="component" value="Chromosome 3"/>
</dbReference>
<feature type="domain" description="Immunity protein 43" evidence="1">
    <location>
        <begin position="52"/>
        <end position="205"/>
    </location>
</feature>
<protein>
    <recommendedName>
        <fullName evidence="1">Immunity protein 43 domain-containing protein</fullName>
    </recommendedName>
</protein>
<organism evidence="2 3">
    <name type="scientific">Burkholderia cenocepacia</name>
    <dbReference type="NCBI Taxonomy" id="95486"/>
    <lineage>
        <taxon>Bacteria</taxon>
        <taxon>Pseudomonadati</taxon>
        <taxon>Pseudomonadota</taxon>
        <taxon>Betaproteobacteria</taxon>
        <taxon>Burkholderiales</taxon>
        <taxon>Burkholderiaceae</taxon>
        <taxon>Burkholderia</taxon>
        <taxon>Burkholderia cepacia complex</taxon>
    </lineage>
</organism>
<dbReference type="EMBL" id="CP034547">
    <property type="protein sequence ID" value="AZQ55477.1"/>
    <property type="molecule type" value="Genomic_DNA"/>
</dbReference>